<sequence length="164" mass="17765">MHLPQQAAASARPAEDSGSSQKQEGSAGSPRFTPAQQAVAAALMVVIKRAMENGKEAAMAAKMTLADKNPTTSLFLAMLLENGPLPTLKQIEQRASDELLESLTKLASQCAAAQCQPLEVFPRSMQCRARTPIANCIAVERDVYERQEEDEQQHVPPAAPLRRI</sequence>
<accession>A0ABP1FIZ1</accession>
<protein>
    <submittedName>
        <fullName evidence="2">G256 protein</fullName>
    </submittedName>
</protein>
<proteinExistence type="predicted"/>
<evidence type="ECO:0000313" key="2">
    <source>
        <dbReference type="EMBL" id="CAL5218565.1"/>
    </source>
</evidence>
<name>A0ABP1FIZ1_9CHLO</name>
<gene>
    <name evidence="2" type="primary">g256</name>
    <name evidence="2" type="ORF">VP750_LOCUS224</name>
</gene>
<feature type="region of interest" description="Disordered" evidence="1">
    <location>
        <begin position="1"/>
        <end position="32"/>
    </location>
</feature>
<feature type="compositionally biased region" description="Polar residues" evidence="1">
    <location>
        <begin position="17"/>
        <end position="26"/>
    </location>
</feature>
<dbReference type="EMBL" id="CAXHTA020000001">
    <property type="protein sequence ID" value="CAL5218565.1"/>
    <property type="molecule type" value="Genomic_DNA"/>
</dbReference>
<evidence type="ECO:0000256" key="1">
    <source>
        <dbReference type="SAM" id="MobiDB-lite"/>
    </source>
</evidence>
<reference evidence="2 3" key="1">
    <citation type="submission" date="2024-06" db="EMBL/GenBank/DDBJ databases">
        <authorList>
            <person name="Kraege A."/>
            <person name="Thomma B."/>
        </authorList>
    </citation>
    <scope>NUCLEOTIDE SEQUENCE [LARGE SCALE GENOMIC DNA]</scope>
</reference>
<evidence type="ECO:0000313" key="3">
    <source>
        <dbReference type="Proteomes" id="UP001497392"/>
    </source>
</evidence>
<keyword evidence="3" id="KW-1185">Reference proteome</keyword>
<dbReference type="Proteomes" id="UP001497392">
    <property type="component" value="Unassembled WGS sequence"/>
</dbReference>
<organism evidence="2 3">
    <name type="scientific">Coccomyxa viridis</name>
    <dbReference type="NCBI Taxonomy" id="1274662"/>
    <lineage>
        <taxon>Eukaryota</taxon>
        <taxon>Viridiplantae</taxon>
        <taxon>Chlorophyta</taxon>
        <taxon>core chlorophytes</taxon>
        <taxon>Trebouxiophyceae</taxon>
        <taxon>Trebouxiophyceae incertae sedis</taxon>
        <taxon>Coccomyxaceae</taxon>
        <taxon>Coccomyxa</taxon>
    </lineage>
</organism>
<comment type="caution">
    <text evidence="2">The sequence shown here is derived from an EMBL/GenBank/DDBJ whole genome shotgun (WGS) entry which is preliminary data.</text>
</comment>